<reference evidence="2 3" key="1">
    <citation type="submission" date="2018-11" db="EMBL/GenBank/DDBJ databases">
        <authorList>
            <consortium name="Pathogen Informatics"/>
        </authorList>
    </citation>
    <scope>NUCLEOTIDE SEQUENCE [LARGE SCALE GENOMIC DNA]</scope>
</reference>
<feature type="compositionally biased region" description="Polar residues" evidence="1">
    <location>
        <begin position="74"/>
        <end position="92"/>
    </location>
</feature>
<dbReference type="Proteomes" id="UP000271889">
    <property type="component" value="Unassembled WGS sequence"/>
</dbReference>
<evidence type="ECO:0000256" key="1">
    <source>
        <dbReference type="SAM" id="MobiDB-lite"/>
    </source>
</evidence>
<protein>
    <submittedName>
        <fullName evidence="2">Uncharacterized protein</fullName>
    </submittedName>
</protein>
<feature type="compositionally biased region" description="Basic and acidic residues" evidence="1">
    <location>
        <begin position="95"/>
        <end position="161"/>
    </location>
</feature>
<dbReference type="EMBL" id="UYRV01002931">
    <property type="protein sequence ID" value="VDK49527.1"/>
    <property type="molecule type" value="Genomic_DNA"/>
</dbReference>
<accession>A0A3P6QTZ9</accession>
<feature type="non-terminal residue" evidence="2">
    <location>
        <position position="213"/>
    </location>
</feature>
<dbReference type="AlphaFoldDB" id="A0A3P6QTZ9"/>
<feature type="region of interest" description="Disordered" evidence="1">
    <location>
        <begin position="67"/>
        <end position="213"/>
    </location>
</feature>
<dbReference type="OrthoDB" id="5878019at2759"/>
<feature type="compositionally biased region" description="Basic and acidic residues" evidence="1">
    <location>
        <begin position="186"/>
        <end position="197"/>
    </location>
</feature>
<name>A0A3P6QTZ9_CYLGO</name>
<gene>
    <name evidence="2" type="ORF">CGOC_LOCUS1543</name>
</gene>
<evidence type="ECO:0000313" key="2">
    <source>
        <dbReference type="EMBL" id="VDK49527.1"/>
    </source>
</evidence>
<organism evidence="2 3">
    <name type="scientific">Cylicostephanus goldi</name>
    <name type="common">Nematode worm</name>
    <dbReference type="NCBI Taxonomy" id="71465"/>
    <lineage>
        <taxon>Eukaryota</taxon>
        <taxon>Metazoa</taxon>
        <taxon>Ecdysozoa</taxon>
        <taxon>Nematoda</taxon>
        <taxon>Chromadorea</taxon>
        <taxon>Rhabditida</taxon>
        <taxon>Rhabditina</taxon>
        <taxon>Rhabditomorpha</taxon>
        <taxon>Strongyloidea</taxon>
        <taxon>Strongylidae</taxon>
        <taxon>Cylicostephanus</taxon>
    </lineage>
</organism>
<evidence type="ECO:0000313" key="3">
    <source>
        <dbReference type="Proteomes" id="UP000271889"/>
    </source>
</evidence>
<proteinExistence type="predicted"/>
<sequence length="213" mass="22953">MIYSSIWKPTGIYPIRSITKDNIRQIFNFGLGSQKFGTTVDEKTGAAEAKISESKDDVIGTLKKEGEIPELAENATSTTTAGEEQKPTNESTIVEEVKTEEGAEKKAEEGSETKTEEGGEKVVTEEGKEKVAEGEGEPKEKVEEKKSEETNAIEEEGKPAEGRLGGGPSIEGFSEPKSAEGQPEGKTSEIQKEKSSEEQSLNKPIEAQAPEST</sequence>
<keyword evidence="3" id="KW-1185">Reference proteome</keyword>